<comment type="catalytic activity">
    <reaction evidence="11 12">
        <text>adenosine(4) in tRNA(His) + S-adenosyl-L-methionine = 2'-O-methyladenosine(4) in tRNA(His) + S-adenosyl-L-homocysteine + H(+)</text>
        <dbReference type="Rhea" id="RHEA:43196"/>
        <dbReference type="Rhea" id="RHEA-COMP:10401"/>
        <dbReference type="Rhea" id="RHEA-COMP:10402"/>
        <dbReference type="ChEBI" id="CHEBI:15378"/>
        <dbReference type="ChEBI" id="CHEBI:57856"/>
        <dbReference type="ChEBI" id="CHEBI:59789"/>
        <dbReference type="ChEBI" id="CHEBI:74411"/>
        <dbReference type="ChEBI" id="CHEBI:74477"/>
        <dbReference type="EC" id="2.1.1.225"/>
    </reaction>
</comment>
<evidence type="ECO:0000313" key="14">
    <source>
        <dbReference type="Ensembl" id="ENSPFOP00000008724.2"/>
    </source>
</evidence>
<keyword evidence="8 12" id="KW-0862">Zinc</keyword>
<dbReference type="EC" id="2.1.1.225" evidence="12"/>
<dbReference type="eggNOG" id="KOG2811">
    <property type="taxonomic scope" value="Eukaryota"/>
</dbReference>
<proteinExistence type="inferred from homology"/>
<dbReference type="GO" id="GO:0106050">
    <property type="term" value="F:tRNA 2'-O-methyltransferase activity"/>
    <property type="evidence" value="ECO:0007669"/>
    <property type="project" value="UniProtKB-UniRule"/>
</dbReference>
<keyword evidence="7 12" id="KW-0863">Zinc-finger</keyword>
<reference evidence="14" key="2">
    <citation type="submission" date="2025-08" db="UniProtKB">
        <authorList>
            <consortium name="Ensembl"/>
        </authorList>
    </citation>
    <scope>IDENTIFICATION</scope>
</reference>
<keyword evidence="3 12" id="KW-0808">Transferase</keyword>
<keyword evidence="2 12" id="KW-0489">Methyltransferase</keyword>
<sequence>IDVSSHFPHSAVDPVLFRCSFFVQKKNRFCKMVPGKGRSFCGEHATMEEGVGDSRRITCPLDPKHTVAQQNLEKHLKKCNSREKPRPVYYVENINAGRVDRDQELSSLAERSRADLESLVEKLKAAAEGLQQDMEDRTLSHPVLQEELSDPKNGGSAHKHLKQQASLLGHLQELGLLSRGRCFVEFGAGRGKLSHWIHRALQNPEDLQLLLVERCSTRFKVDGKHQGSADPFERLRVDIQHLDLSKVPVLREKALPLVGVGKHLCGAATDLALRCLLDTAGARPDTQPLPKRLRGPEPGSGTGPVLGLAVALCCHHRCEWRHYVGQQFFLQRGLGPTEFSAFCRMSSWATCGPPANHSRAASQSGAANQSGAAEDHEEVERLAALSRFWSAAEREHLGRLCKLLIDSGRRDFLRTRGFSSRLIGYIDAEVTLENVLLTALPCSGSCPEPAA</sequence>
<dbReference type="InterPro" id="IPR022776">
    <property type="entry name" value="TRM13/UPF0224_CHHC_Znf_dom"/>
</dbReference>
<dbReference type="InterPro" id="IPR021721">
    <property type="entry name" value="Znf_CCCH-type_TRM13"/>
</dbReference>
<evidence type="ECO:0000256" key="2">
    <source>
        <dbReference type="ARBA" id="ARBA00022603"/>
    </source>
</evidence>
<accession>A0A087XSH1</accession>
<evidence type="ECO:0000256" key="12">
    <source>
        <dbReference type="RuleBase" id="RU367103"/>
    </source>
</evidence>
<comment type="similarity">
    <text evidence="1 12">Belongs to the methyltransferase TRM13 family.</text>
</comment>
<comment type="function">
    <text evidence="12">tRNA methylase which 2'-O-methylates cytidine(4) in tRNA(Pro) and tRNA(Gly)(GCC), and adenosine(4) in tRNA(His).</text>
</comment>
<dbReference type="Pfam" id="PF05206">
    <property type="entry name" value="TRM13"/>
    <property type="match status" value="1"/>
</dbReference>
<dbReference type="GO" id="GO:0030488">
    <property type="term" value="P:tRNA methylation"/>
    <property type="evidence" value="ECO:0007669"/>
    <property type="project" value="InterPro"/>
</dbReference>
<dbReference type="OMA" id="HRCSWRS"/>
<evidence type="ECO:0000256" key="4">
    <source>
        <dbReference type="ARBA" id="ARBA00022691"/>
    </source>
</evidence>
<keyword evidence="6 12" id="KW-0479">Metal-binding</keyword>
<reference evidence="15" key="1">
    <citation type="submission" date="2013-10" db="EMBL/GenBank/DDBJ databases">
        <authorList>
            <person name="Schartl M."/>
            <person name="Warren W."/>
        </authorList>
    </citation>
    <scope>NUCLEOTIDE SEQUENCE [LARGE SCALE GENOMIC DNA]</scope>
    <source>
        <strain evidence="15">female</strain>
    </source>
</reference>
<reference evidence="14" key="3">
    <citation type="submission" date="2025-09" db="UniProtKB">
        <authorList>
            <consortium name="Ensembl"/>
        </authorList>
    </citation>
    <scope>IDENTIFICATION</scope>
</reference>
<keyword evidence="15" id="KW-1185">Reference proteome</keyword>
<feature type="domain" description="CHHC U11-48K-type" evidence="13">
    <location>
        <begin position="56"/>
        <end position="83"/>
    </location>
</feature>
<dbReference type="PANTHER" id="PTHR12998:SF0">
    <property type="entry name" value="TRNA:M(4)X MODIFICATION ENZYME TRM13 HOMOLOG"/>
    <property type="match status" value="1"/>
</dbReference>
<name>A0A087XSH1_POEFO</name>
<dbReference type="GeneTree" id="ENSGT00390000003182"/>
<evidence type="ECO:0000256" key="7">
    <source>
        <dbReference type="ARBA" id="ARBA00022771"/>
    </source>
</evidence>
<evidence type="ECO:0000256" key="5">
    <source>
        <dbReference type="ARBA" id="ARBA00022694"/>
    </source>
</evidence>
<comment type="catalytic activity">
    <reaction evidence="10 12">
        <text>cytidine(4) in tRNA(Gly)(GCC) + S-adenosyl-L-methionine = 2'-O-methylcytidine(4) in tRNA(Gly)(GCC) + S-adenosyl-L-homocysteine + H(+)</text>
        <dbReference type="Rhea" id="RHEA:43192"/>
        <dbReference type="Rhea" id="RHEA-COMP:10399"/>
        <dbReference type="Rhea" id="RHEA-COMP:10400"/>
        <dbReference type="ChEBI" id="CHEBI:15378"/>
        <dbReference type="ChEBI" id="CHEBI:57856"/>
        <dbReference type="ChEBI" id="CHEBI:59789"/>
        <dbReference type="ChEBI" id="CHEBI:74495"/>
        <dbReference type="ChEBI" id="CHEBI:82748"/>
        <dbReference type="EC" id="2.1.1.225"/>
    </reaction>
</comment>
<dbReference type="AlphaFoldDB" id="A0A087XSH1"/>
<evidence type="ECO:0000256" key="8">
    <source>
        <dbReference type="ARBA" id="ARBA00022833"/>
    </source>
</evidence>
<dbReference type="InterPro" id="IPR007871">
    <property type="entry name" value="Methyltransferase_TRM13"/>
</dbReference>
<evidence type="ECO:0000256" key="3">
    <source>
        <dbReference type="ARBA" id="ARBA00022679"/>
    </source>
</evidence>
<dbReference type="PANTHER" id="PTHR12998">
    <property type="entry name" value="TRNA:M(4)X MODIFICATION ENZYME TRM13 HOMOLOG"/>
    <property type="match status" value="1"/>
</dbReference>
<dbReference type="PROSITE" id="PS51800">
    <property type="entry name" value="ZF_CHHC_U11_48K"/>
    <property type="match status" value="1"/>
</dbReference>
<evidence type="ECO:0000259" key="13">
    <source>
        <dbReference type="PROSITE" id="PS51800"/>
    </source>
</evidence>
<evidence type="ECO:0000256" key="6">
    <source>
        <dbReference type="ARBA" id="ARBA00022723"/>
    </source>
</evidence>
<evidence type="ECO:0000256" key="9">
    <source>
        <dbReference type="ARBA" id="ARBA00048165"/>
    </source>
</evidence>
<dbReference type="InterPro" id="IPR039044">
    <property type="entry name" value="Trm13"/>
</dbReference>
<dbReference type="Pfam" id="PF11722">
    <property type="entry name" value="zf-TRM13_CCCH"/>
    <property type="match status" value="1"/>
</dbReference>
<dbReference type="Ensembl" id="ENSPFOT00000008736.2">
    <property type="protein sequence ID" value="ENSPFOP00000008724.2"/>
    <property type="gene ID" value="ENSPFOG00000008675.2"/>
</dbReference>
<dbReference type="Proteomes" id="UP000028760">
    <property type="component" value="Unassembled WGS sequence"/>
</dbReference>
<evidence type="ECO:0000313" key="15">
    <source>
        <dbReference type="Proteomes" id="UP000028760"/>
    </source>
</evidence>
<evidence type="ECO:0000256" key="10">
    <source>
        <dbReference type="ARBA" id="ARBA00048635"/>
    </source>
</evidence>
<comment type="catalytic activity">
    <reaction evidence="9 12">
        <text>cytidine(4) in tRNA(Pro) + S-adenosyl-L-methionine = 2'-O-methylcytidine(4) in tRNA(Pro) + S-adenosyl-L-homocysteine + H(+)</text>
        <dbReference type="Rhea" id="RHEA:32767"/>
        <dbReference type="Rhea" id="RHEA-COMP:10397"/>
        <dbReference type="Rhea" id="RHEA-COMP:10398"/>
        <dbReference type="ChEBI" id="CHEBI:15378"/>
        <dbReference type="ChEBI" id="CHEBI:57856"/>
        <dbReference type="ChEBI" id="CHEBI:59789"/>
        <dbReference type="ChEBI" id="CHEBI:74495"/>
        <dbReference type="ChEBI" id="CHEBI:82748"/>
        <dbReference type="EC" id="2.1.1.225"/>
    </reaction>
</comment>
<dbReference type="EMBL" id="AYCK01020046">
    <property type="status" value="NOT_ANNOTATED_CDS"/>
    <property type="molecule type" value="Genomic_DNA"/>
</dbReference>
<keyword evidence="4 12" id="KW-0949">S-adenosyl-L-methionine</keyword>
<dbReference type="Pfam" id="PF05253">
    <property type="entry name" value="zf-U11-48K"/>
    <property type="match status" value="1"/>
</dbReference>
<dbReference type="STRING" id="48698.ENSPFOP00000008724"/>
<evidence type="ECO:0000256" key="1">
    <source>
        <dbReference type="ARBA" id="ARBA00005265"/>
    </source>
</evidence>
<dbReference type="EMBL" id="AYCK01020045">
    <property type="status" value="NOT_ANNOTATED_CDS"/>
    <property type="molecule type" value="Genomic_DNA"/>
</dbReference>
<keyword evidence="5 12" id="KW-0819">tRNA processing</keyword>
<dbReference type="GO" id="GO:0008270">
    <property type="term" value="F:zinc ion binding"/>
    <property type="evidence" value="ECO:0007669"/>
    <property type="project" value="UniProtKB-KW"/>
</dbReference>
<organism evidence="14 15">
    <name type="scientific">Poecilia formosa</name>
    <name type="common">Amazon molly</name>
    <name type="synonym">Limia formosa</name>
    <dbReference type="NCBI Taxonomy" id="48698"/>
    <lineage>
        <taxon>Eukaryota</taxon>
        <taxon>Metazoa</taxon>
        <taxon>Chordata</taxon>
        <taxon>Craniata</taxon>
        <taxon>Vertebrata</taxon>
        <taxon>Euteleostomi</taxon>
        <taxon>Actinopterygii</taxon>
        <taxon>Neopterygii</taxon>
        <taxon>Teleostei</taxon>
        <taxon>Neoteleostei</taxon>
        <taxon>Acanthomorphata</taxon>
        <taxon>Ovalentaria</taxon>
        <taxon>Atherinomorphae</taxon>
        <taxon>Cyprinodontiformes</taxon>
        <taxon>Poeciliidae</taxon>
        <taxon>Poeciliinae</taxon>
        <taxon>Poecilia</taxon>
    </lineage>
</organism>
<protein>
    <recommendedName>
        <fullName evidence="12">tRNA:m(4)X modification enzyme TRM13</fullName>
        <ecNumber evidence="12">2.1.1.225</ecNumber>
    </recommendedName>
</protein>
<evidence type="ECO:0000256" key="11">
    <source>
        <dbReference type="ARBA" id="ARBA00049393"/>
    </source>
</evidence>